<evidence type="ECO:0000313" key="20">
    <source>
        <dbReference type="Proteomes" id="UP000195602"/>
    </source>
</evidence>
<dbReference type="PANTHER" id="PTHR32361:SF9">
    <property type="entry name" value="FERRIC REDUCTASE TRANSMEMBRANE COMPONENT 3-RELATED"/>
    <property type="match status" value="1"/>
</dbReference>
<feature type="chain" id="PRO_5041733667" description="ferric-chelate reductase (NADPH)" evidence="17">
    <location>
        <begin position="16"/>
        <end position="737"/>
    </location>
</feature>
<dbReference type="Pfam" id="PF08030">
    <property type="entry name" value="NAD_binding_6"/>
    <property type="match status" value="1"/>
</dbReference>
<dbReference type="InterPro" id="IPR017938">
    <property type="entry name" value="Riboflavin_synthase-like_b-brl"/>
</dbReference>
<evidence type="ECO:0000256" key="11">
    <source>
        <dbReference type="ARBA" id="ARBA00023002"/>
    </source>
</evidence>
<comment type="caution">
    <text evidence="19">The sequence shown here is derived from an EMBL/GenBank/DDBJ whole genome shotgun (WGS) entry which is preliminary data.</text>
</comment>
<keyword evidence="7 16" id="KW-0812">Transmembrane</keyword>
<sequence length="737" mass="84410">MRNFIWLFLIQLAMAGNIIIYDKEYVFRSCNSVIWYQGSFCMPRNLSEESYEPLESYECYCSNKNGLATLMGCLAVEGQNNDAMYKKVVKECAKYGAQVSTSDLSAAYQTYLKDAKDVYGNKSYDMSKPVDYPIKLSDKQSVIISRDTYHVFFRNFNYSLSYGGICLAYWALMVVGAFVCNWVVYLFPNSRLFLNGPISRTYRRYVEYPALLGKKRNVPQRFLYFFEFLIPTRAESLIVFGFFAVCVILCAVNIDFVEGQQLYPGKQAFITRMIVDRTGIMCSMLTPLFFLFAGRNNILQWITGWKYSTMIIYHRWIARIAVTMAFIHSVGFTWIYSKEKYYTTAMKEAWLRWGVVATTCGGLICFQGLLFFRRRFYETFLVLHILLAVFWVVGMWHHLKAKDYQQLVYPAIAVWGLDRVLRVLRLFWFGMPVAQVTWLLDDTLKVEVPKPKSWPSVPGGHAWLHFGYGMYIFQSHPFTFIDSPTKENTIVFFCKVKGGITKTLVKALHEKPGKTMPIRVTVDGPYGETSPVKHHSSIVYVAGGSGVSGVYSEAMAMSRKLSTTSKRVRLVWILRDFVSVAGFTDEIKATRNSGLLTSVYITQPEATVAAKAFLERNNSSSSDEKTRIEEKVRLEEKYGPGFAQEEKQGMSQGSDNSRQDAFGLAGLEYEFPDIDFHVGRPDLNALIARETEQAPASIAFIGCGHPILIDDLRYSIIEYMDKTDKRIDFYEQLQVWA</sequence>
<dbReference type="GO" id="GO:0006826">
    <property type="term" value="P:iron ion transport"/>
    <property type="evidence" value="ECO:0007669"/>
    <property type="project" value="TreeGrafter"/>
</dbReference>
<dbReference type="CDD" id="cd06186">
    <property type="entry name" value="NOX_Duox_like_FAD_NADP"/>
    <property type="match status" value="1"/>
</dbReference>
<organism evidence="19 20">
    <name type="scientific">Clavispora lusitaniae</name>
    <name type="common">Candida lusitaniae</name>
    <dbReference type="NCBI Taxonomy" id="36911"/>
    <lineage>
        <taxon>Eukaryota</taxon>
        <taxon>Fungi</taxon>
        <taxon>Dikarya</taxon>
        <taxon>Ascomycota</taxon>
        <taxon>Saccharomycotina</taxon>
        <taxon>Pichiomycetes</taxon>
        <taxon>Metschnikowiaceae</taxon>
        <taxon>Clavispora</taxon>
    </lineage>
</organism>
<reference evidence="19 20" key="1">
    <citation type="submission" date="2017-04" db="EMBL/GenBank/DDBJ databases">
        <title>Draft genome of the yeast Clavispora lusitaniae type strain CBS 6936.</title>
        <authorList>
            <person name="Durrens P."/>
            <person name="Klopp C."/>
            <person name="Biteau N."/>
            <person name="Fitton-Ouhabi V."/>
            <person name="Dementhon K."/>
            <person name="Accoceberry I."/>
            <person name="Sherman D.J."/>
            <person name="Noel T."/>
        </authorList>
    </citation>
    <scope>NUCLEOTIDE SEQUENCE [LARGE SCALE GENOMIC DNA]</scope>
    <source>
        <strain evidence="19 20">CBS 6936</strain>
    </source>
</reference>
<keyword evidence="5" id="KW-1003">Cell membrane</keyword>
<dbReference type="Pfam" id="PF01794">
    <property type="entry name" value="Ferric_reduct"/>
    <property type="match status" value="1"/>
</dbReference>
<dbReference type="GO" id="GO:0015677">
    <property type="term" value="P:copper ion import"/>
    <property type="evidence" value="ECO:0007669"/>
    <property type="project" value="TreeGrafter"/>
</dbReference>
<feature type="transmembrane region" description="Helical" evidence="16">
    <location>
        <begin position="316"/>
        <end position="337"/>
    </location>
</feature>
<comment type="catalytic activity">
    <reaction evidence="15">
        <text>2 a Fe(II)-siderophore + NADP(+) + H(+) = 2 a Fe(III)-siderophore + NADPH</text>
        <dbReference type="Rhea" id="RHEA:28795"/>
        <dbReference type="Rhea" id="RHEA-COMP:11342"/>
        <dbReference type="Rhea" id="RHEA-COMP:11344"/>
        <dbReference type="ChEBI" id="CHEBI:15378"/>
        <dbReference type="ChEBI" id="CHEBI:29033"/>
        <dbReference type="ChEBI" id="CHEBI:29034"/>
        <dbReference type="ChEBI" id="CHEBI:57783"/>
        <dbReference type="ChEBI" id="CHEBI:58349"/>
        <dbReference type="EC" id="1.16.1.9"/>
    </reaction>
</comment>
<dbReference type="AlphaFoldDB" id="A0AA91PYE4"/>
<comment type="similarity">
    <text evidence="2">Belongs to the ferric reductase (FRE) family.</text>
</comment>
<feature type="signal peptide" evidence="17">
    <location>
        <begin position="1"/>
        <end position="15"/>
    </location>
</feature>
<keyword evidence="17" id="KW-0732">Signal</keyword>
<evidence type="ECO:0000256" key="5">
    <source>
        <dbReference type="ARBA" id="ARBA00022475"/>
    </source>
</evidence>
<evidence type="ECO:0000256" key="17">
    <source>
        <dbReference type="SAM" id="SignalP"/>
    </source>
</evidence>
<keyword evidence="14" id="KW-0325">Glycoprotein</keyword>
<dbReference type="PANTHER" id="PTHR32361">
    <property type="entry name" value="FERRIC/CUPRIC REDUCTASE TRANSMEMBRANE COMPONENT"/>
    <property type="match status" value="1"/>
</dbReference>
<evidence type="ECO:0000259" key="18">
    <source>
        <dbReference type="PROSITE" id="PS51384"/>
    </source>
</evidence>
<evidence type="ECO:0000256" key="9">
    <source>
        <dbReference type="ARBA" id="ARBA00022982"/>
    </source>
</evidence>
<evidence type="ECO:0000256" key="3">
    <source>
        <dbReference type="ARBA" id="ARBA00012668"/>
    </source>
</evidence>
<keyword evidence="8" id="KW-0274">FAD</keyword>
<dbReference type="InterPro" id="IPR017927">
    <property type="entry name" value="FAD-bd_FR_type"/>
</dbReference>
<evidence type="ECO:0000256" key="12">
    <source>
        <dbReference type="ARBA" id="ARBA00023065"/>
    </source>
</evidence>
<feature type="transmembrane region" description="Helical" evidence="16">
    <location>
        <begin position="274"/>
        <end position="295"/>
    </location>
</feature>
<evidence type="ECO:0000256" key="10">
    <source>
        <dbReference type="ARBA" id="ARBA00022989"/>
    </source>
</evidence>
<dbReference type="KEGG" id="clus:A9F13_10g01441"/>
<feature type="transmembrane region" description="Helical" evidence="16">
    <location>
        <begin position="379"/>
        <end position="399"/>
    </location>
</feature>
<dbReference type="EC" id="1.16.1.9" evidence="3"/>
<evidence type="ECO:0000256" key="13">
    <source>
        <dbReference type="ARBA" id="ARBA00023136"/>
    </source>
</evidence>
<evidence type="ECO:0000256" key="7">
    <source>
        <dbReference type="ARBA" id="ARBA00022692"/>
    </source>
</evidence>
<dbReference type="PROSITE" id="PS51384">
    <property type="entry name" value="FAD_FR"/>
    <property type="match status" value="1"/>
</dbReference>
<dbReference type="SUPFAM" id="SSF52343">
    <property type="entry name" value="Ferredoxin reductase-like, C-terminal NADP-linked domain"/>
    <property type="match status" value="1"/>
</dbReference>
<dbReference type="GO" id="GO:0005886">
    <property type="term" value="C:plasma membrane"/>
    <property type="evidence" value="ECO:0007669"/>
    <property type="project" value="UniProtKB-SubCell"/>
</dbReference>
<evidence type="ECO:0000256" key="4">
    <source>
        <dbReference type="ARBA" id="ARBA00022448"/>
    </source>
</evidence>
<dbReference type="EMBL" id="LYUB02000010">
    <property type="protein sequence ID" value="OVF08001.1"/>
    <property type="molecule type" value="Genomic_DNA"/>
</dbReference>
<evidence type="ECO:0000313" key="19">
    <source>
        <dbReference type="EMBL" id="OVF08001.1"/>
    </source>
</evidence>
<gene>
    <name evidence="19" type="ORF">A9F13_10g01441</name>
</gene>
<proteinExistence type="inferred from homology"/>
<dbReference type="Proteomes" id="UP000195602">
    <property type="component" value="Unassembled WGS sequence"/>
</dbReference>
<evidence type="ECO:0000256" key="8">
    <source>
        <dbReference type="ARBA" id="ARBA00022827"/>
    </source>
</evidence>
<feature type="domain" description="FAD-binding FR-type" evidence="18">
    <location>
        <begin position="426"/>
        <end position="532"/>
    </location>
</feature>
<evidence type="ECO:0000256" key="6">
    <source>
        <dbReference type="ARBA" id="ARBA00022630"/>
    </source>
</evidence>
<keyword evidence="13 16" id="KW-0472">Membrane</keyword>
<dbReference type="InterPro" id="IPR013121">
    <property type="entry name" value="Fe_red_NAD-bd_6"/>
</dbReference>
<name>A0AA91PYE4_CLALS</name>
<dbReference type="SFLD" id="SFLDG01168">
    <property type="entry name" value="Ferric_reductase_subgroup_(FRE"/>
    <property type="match status" value="1"/>
</dbReference>
<evidence type="ECO:0000256" key="14">
    <source>
        <dbReference type="ARBA" id="ARBA00023180"/>
    </source>
</evidence>
<feature type="transmembrane region" description="Helical" evidence="16">
    <location>
        <begin position="237"/>
        <end position="254"/>
    </location>
</feature>
<keyword evidence="9" id="KW-0249">Electron transport</keyword>
<dbReference type="InterPro" id="IPR039261">
    <property type="entry name" value="FNR_nucleotide-bd"/>
</dbReference>
<dbReference type="Pfam" id="PF08022">
    <property type="entry name" value="FAD_binding_8"/>
    <property type="match status" value="1"/>
</dbReference>
<dbReference type="GO" id="GO:0052851">
    <property type="term" value="F:ferric-chelate reductase (NADPH) activity"/>
    <property type="evidence" value="ECO:0007669"/>
    <property type="project" value="UniProtKB-EC"/>
</dbReference>
<evidence type="ECO:0000256" key="15">
    <source>
        <dbReference type="ARBA" id="ARBA00048483"/>
    </source>
</evidence>
<keyword evidence="6" id="KW-0285">Flavoprotein</keyword>
<keyword evidence="10 16" id="KW-1133">Transmembrane helix</keyword>
<dbReference type="SUPFAM" id="SSF63380">
    <property type="entry name" value="Riboflavin synthase domain-like"/>
    <property type="match status" value="1"/>
</dbReference>
<keyword evidence="4" id="KW-0813">Transport</keyword>
<dbReference type="InterPro" id="IPR013112">
    <property type="entry name" value="FAD-bd_8"/>
</dbReference>
<keyword evidence="12" id="KW-0406">Ion transport</keyword>
<accession>A0AA91PYE4</accession>
<evidence type="ECO:0000256" key="1">
    <source>
        <dbReference type="ARBA" id="ARBA00004651"/>
    </source>
</evidence>
<protein>
    <recommendedName>
        <fullName evidence="3">ferric-chelate reductase (NADPH)</fullName>
        <ecNumber evidence="3">1.16.1.9</ecNumber>
    </recommendedName>
</protein>
<feature type="transmembrane region" description="Helical" evidence="16">
    <location>
        <begin position="167"/>
        <end position="187"/>
    </location>
</feature>
<keyword evidence="11" id="KW-0560">Oxidoreductase</keyword>
<feature type="transmembrane region" description="Helical" evidence="16">
    <location>
        <begin position="349"/>
        <end position="372"/>
    </location>
</feature>
<dbReference type="InterPro" id="IPR013130">
    <property type="entry name" value="Fe3_Rdtase_TM_dom"/>
</dbReference>
<dbReference type="InterPro" id="IPR051410">
    <property type="entry name" value="Ferric/Cupric_Reductase"/>
</dbReference>
<evidence type="ECO:0000256" key="16">
    <source>
        <dbReference type="SAM" id="Phobius"/>
    </source>
</evidence>
<dbReference type="SFLD" id="SFLDS00052">
    <property type="entry name" value="Ferric_Reductase_Domain"/>
    <property type="match status" value="1"/>
</dbReference>
<dbReference type="Gene3D" id="3.40.50.80">
    <property type="entry name" value="Nucleotide-binding domain of ferredoxin-NADP reductase (FNR) module"/>
    <property type="match status" value="1"/>
</dbReference>
<comment type="subcellular location">
    <subcellularLocation>
        <location evidence="1">Cell membrane</location>
        <topology evidence="1">Multi-pass membrane protein</topology>
    </subcellularLocation>
</comment>
<evidence type="ECO:0000256" key="2">
    <source>
        <dbReference type="ARBA" id="ARBA00006278"/>
    </source>
</evidence>
<dbReference type="GO" id="GO:0006879">
    <property type="term" value="P:intracellular iron ion homeostasis"/>
    <property type="evidence" value="ECO:0007669"/>
    <property type="project" value="TreeGrafter"/>
</dbReference>